<dbReference type="KEGG" id="bbat:Bdt_0858"/>
<gene>
    <name evidence="2" type="ORF">Bdt_0858</name>
</gene>
<dbReference type="EMBL" id="CP002930">
    <property type="protein sequence ID" value="AFY00559.1"/>
    <property type="molecule type" value="Genomic_DNA"/>
</dbReference>
<dbReference type="PATRIC" id="fig|1069642.3.peg.844"/>
<dbReference type="OrthoDB" id="9784732at2"/>
<dbReference type="GO" id="GO:0016757">
    <property type="term" value="F:glycosyltransferase activity"/>
    <property type="evidence" value="ECO:0007669"/>
    <property type="project" value="UniProtKB-KW"/>
</dbReference>
<dbReference type="Proteomes" id="UP000010074">
    <property type="component" value="Chromosome"/>
</dbReference>
<name>K7Z839_BDEBC</name>
<organism evidence="2 3">
    <name type="scientific">Bdellovibrio bacteriovorus str. Tiberius</name>
    <dbReference type="NCBI Taxonomy" id="1069642"/>
    <lineage>
        <taxon>Bacteria</taxon>
        <taxon>Pseudomonadati</taxon>
        <taxon>Bdellovibrionota</taxon>
        <taxon>Bdellovibrionia</taxon>
        <taxon>Bdellovibrionales</taxon>
        <taxon>Pseudobdellovibrionaceae</taxon>
        <taxon>Bdellovibrio</taxon>
    </lineage>
</organism>
<dbReference type="HOGENOM" id="CLU_135474_1_0_7"/>
<evidence type="ECO:0000313" key="2">
    <source>
        <dbReference type="EMBL" id="AFY00559.1"/>
    </source>
</evidence>
<sequence length="149" mass="15094">MKSFIVALAVLGSAVSVQAASGLKGNGVYGVAGCGLGSLVFGNEEGAMQVIAATLNGTGVQTFGITSGTSNCGKGLFAKAEVNSFIESNSVALENDIARGQGETLSTLNNMLGCDSKFNGTLQQNYKEIYAPGVNSSEKIVTLAQSCQG</sequence>
<accession>K7Z839</accession>
<feature type="signal peptide" evidence="1">
    <location>
        <begin position="1"/>
        <end position="19"/>
    </location>
</feature>
<dbReference type="STRING" id="1069642.Bdt_0858"/>
<evidence type="ECO:0000256" key="1">
    <source>
        <dbReference type="SAM" id="SignalP"/>
    </source>
</evidence>
<feature type="chain" id="PRO_5003915726" evidence="1">
    <location>
        <begin position="20"/>
        <end position="149"/>
    </location>
</feature>
<dbReference type="InterPro" id="IPR021383">
    <property type="entry name" value="DUF3015"/>
</dbReference>
<evidence type="ECO:0000313" key="3">
    <source>
        <dbReference type="Proteomes" id="UP000010074"/>
    </source>
</evidence>
<keyword evidence="2" id="KW-0328">Glycosyltransferase</keyword>
<dbReference type="RefSeq" id="WP_015090034.1">
    <property type="nucleotide sequence ID" value="NC_019567.1"/>
</dbReference>
<keyword evidence="1" id="KW-0732">Signal</keyword>
<keyword evidence="2" id="KW-0808">Transferase</keyword>
<reference evidence="2 3" key="1">
    <citation type="journal article" date="2012" name="BMC Genomics">
        <title>Genome analysis of a simultaneously predatory and prey-independent, novel Bdellovibrio bacteriovorus from the River Tiber, supports in silico predictions of both ancient and recent lateral gene transfer from diverse bacteria.</title>
        <authorList>
            <person name="Hobley L."/>
            <person name="Lerner T.R."/>
            <person name="Williams L.E."/>
            <person name="Lambert C."/>
            <person name="Till R."/>
            <person name="Milner D.S."/>
            <person name="Basford S.M."/>
            <person name="Capeness M.J."/>
            <person name="Fenton A.K."/>
            <person name="Atterbury R.J."/>
            <person name="Harris M.A."/>
            <person name="Sockett R.E."/>
        </authorList>
    </citation>
    <scope>NUCLEOTIDE SEQUENCE [LARGE SCALE GENOMIC DNA]</scope>
    <source>
        <strain evidence="2 3">Tiberius</strain>
    </source>
</reference>
<proteinExistence type="predicted"/>
<dbReference type="AlphaFoldDB" id="K7Z839"/>
<dbReference type="Pfam" id="PF11220">
    <property type="entry name" value="DUF3015"/>
    <property type="match status" value="1"/>
</dbReference>
<protein>
    <submittedName>
        <fullName evidence="2">Orotate phosphoribosyltransferase</fullName>
    </submittedName>
</protein>